<dbReference type="RefSeq" id="WP_006046885.1">
    <property type="nucleotide sequence ID" value="NZ_ABLD01000001.1"/>
</dbReference>
<dbReference type="Proteomes" id="UP000005045">
    <property type="component" value="Unassembled WGS sequence"/>
</dbReference>
<dbReference type="Gene3D" id="3.30.450.40">
    <property type="match status" value="1"/>
</dbReference>
<dbReference type="InterPro" id="IPR029016">
    <property type="entry name" value="GAF-like_dom_sf"/>
</dbReference>
<protein>
    <submittedName>
        <fullName evidence="1">Putative GAF sensor protein</fullName>
    </submittedName>
</protein>
<evidence type="ECO:0000313" key="1">
    <source>
        <dbReference type="EMBL" id="EDT12954.1"/>
    </source>
</evidence>
<evidence type="ECO:0000313" key="2">
    <source>
        <dbReference type="Proteomes" id="UP000005045"/>
    </source>
</evidence>
<dbReference type="EMBL" id="ABLD01000001">
    <property type="protein sequence ID" value="EDT12954.1"/>
    <property type="molecule type" value="Genomic_DNA"/>
</dbReference>
<keyword evidence="2" id="KW-1185">Reference proteome</keyword>
<sequence length="176" mass="18981">MTLSEKLVAGLRNITEAHARIDQPRSTLEALDSAIAEVVGRKLLTVLAVHTDKGIVSRAYSNVSHSYASGGIKRIDSAPRLQKVLATGQPFIGRNQADIVANFTDAEAILATGCSSILNVPVFWMGKILATVNLLHTEDYYQDEHVPVVRCLAQAALPAFLYAEPVRAESAALNTK</sequence>
<dbReference type="OrthoDB" id="9022072at2"/>
<organism evidence="1 2">
    <name type="scientific">Paraburkholderia graminis (strain ATCC 700544 / DSM 17151 / LMG 18924 / NCIMB 13744 / C4D1M)</name>
    <dbReference type="NCBI Taxonomy" id="396598"/>
    <lineage>
        <taxon>Bacteria</taxon>
        <taxon>Pseudomonadati</taxon>
        <taxon>Pseudomonadota</taxon>
        <taxon>Betaproteobacteria</taxon>
        <taxon>Burkholderiales</taxon>
        <taxon>Burkholderiaceae</taxon>
        <taxon>Paraburkholderia</taxon>
    </lineage>
</organism>
<dbReference type="SUPFAM" id="SSF55781">
    <property type="entry name" value="GAF domain-like"/>
    <property type="match status" value="1"/>
</dbReference>
<name>B1FTK8_PARG4</name>
<dbReference type="AlphaFoldDB" id="B1FTK8"/>
<comment type="caution">
    <text evidence="1">The sequence shown here is derived from an EMBL/GenBank/DDBJ whole genome shotgun (WGS) entry which is preliminary data.</text>
</comment>
<accession>B1FTK8</accession>
<gene>
    <name evidence="1" type="ORF">BgramDRAFT_0334</name>
</gene>
<proteinExistence type="predicted"/>
<reference evidence="1 2" key="1">
    <citation type="submission" date="2008-03" db="EMBL/GenBank/DDBJ databases">
        <title>Sequencing of the draft genome and assembly of Burkholderia graminis C4D1M.</title>
        <authorList>
            <consortium name="US DOE Joint Genome Institute (JGI-PGF)"/>
            <person name="Copeland A."/>
            <person name="Lucas S."/>
            <person name="Lapidus A."/>
            <person name="Glavina del Rio T."/>
            <person name="Dalin E."/>
            <person name="Tice H."/>
            <person name="Bruce D."/>
            <person name="Goodwin L."/>
            <person name="Pitluck S."/>
            <person name="Larimer F."/>
            <person name="Land M.L."/>
            <person name="Hauser L."/>
            <person name="Tiedje J."/>
            <person name="Richardson P."/>
        </authorList>
    </citation>
    <scope>NUCLEOTIDE SEQUENCE [LARGE SCALE GENOMIC DNA]</scope>
    <source>
        <strain evidence="2">ATCC 700544 / DSM 17151 / LMG 18924 / NCIMB 13744 / C4D1M</strain>
    </source>
</reference>